<sequence>MDIQLNDIALFVEVAKRKNFSHAAEALNIPTSTLSRRVSELERSIGMRLLNRSTRKIDLTEAGAIYFERCRHIVEEARIAHDQLLDMAVQPKGRLRISLPTSLAQLFLPAVIREFREQHPDIECDFDLSMRPIDPISNPFDLILRFGQQPDSSLISRKIVLMAHQLYASPDYLARHGEPRVPADLSHHECLRPTMREESSFWMLHSGDKVERVQVSGRLSANNVGMLGRLAGQGLGITPLLVFDAMERAIKQSGLVRVLPDWSLTPLPLFALLPSRMLPAKTKAFLDFIQPRLSEDVVRAA</sequence>
<protein>
    <submittedName>
        <fullName evidence="6">HTH-type transcriptional regulator DmlR</fullName>
    </submittedName>
</protein>
<dbReference type="Proteomes" id="UP000289184">
    <property type="component" value="Unassembled WGS sequence"/>
</dbReference>
<dbReference type="PANTHER" id="PTHR30537:SF5">
    <property type="entry name" value="HTH-TYPE TRANSCRIPTIONAL ACTIVATOR TTDR-RELATED"/>
    <property type="match status" value="1"/>
</dbReference>
<dbReference type="Gene3D" id="3.40.190.290">
    <property type="match status" value="1"/>
</dbReference>
<reference evidence="6 7" key="1">
    <citation type="submission" date="2018-07" db="EMBL/GenBank/DDBJ databases">
        <authorList>
            <person name="Peeters C."/>
        </authorList>
    </citation>
    <scope>NUCLEOTIDE SEQUENCE [LARGE SCALE GENOMIC DNA]</scope>
    <source>
        <strain evidence="6 7">LMG 3411</strain>
    </source>
</reference>
<dbReference type="InterPro" id="IPR036390">
    <property type="entry name" value="WH_DNA-bd_sf"/>
</dbReference>
<dbReference type="Pfam" id="PF03466">
    <property type="entry name" value="LysR_substrate"/>
    <property type="match status" value="1"/>
</dbReference>
<dbReference type="SUPFAM" id="SSF46785">
    <property type="entry name" value="Winged helix' DNA-binding domain"/>
    <property type="match status" value="1"/>
</dbReference>
<evidence type="ECO:0000259" key="5">
    <source>
        <dbReference type="PROSITE" id="PS50931"/>
    </source>
</evidence>
<dbReference type="PANTHER" id="PTHR30537">
    <property type="entry name" value="HTH-TYPE TRANSCRIPTIONAL REGULATOR"/>
    <property type="match status" value="1"/>
</dbReference>
<dbReference type="PROSITE" id="PS50931">
    <property type="entry name" value="HTH_LYSR"/>
    <property type="match status" value="1"/>
</dbReference>
<keyword evidence="3" id="KW-0238">DNA-binding</keyword>
<dbReference type="EMBL" id="UFQB01000001">
    <property type="protein sequence ID" value="SSW61870.1"/>
    <property type="molecule type" value="Genomic_DNA"/>
</dbReference>
<feature type="domain" description="HTH lysR-type" evidence="5">
    <location>
        <begin position="1"/>
        <end position="60"/>
    </location>
</feature>
<gene>
    <name evidence="6" type="primary">dmlR_1</name>
    <name evidence="6" type="ORF">AGI3411_00138</name>
</gene>
<dbReference type="AlphaFoldDB" id="A0A446C2A9"/>
<dbReference type="RefSeq" id="WP_129525771.1">
    <property type="nucleotide sequence ID" value="NZ_UFQB01000001.1"/>
</dbReference>
<dbReference type="GO" id="GO:0003700">
    <property type="term" value="F:DNA-binding transcription factor activity"/>
    <property type="evidence" value="ECO:0007669"/>
    <property type="project" value="InterPro"/>
</dbReference>
<dbReference type="FunFam" id="1.10.10.10:FF:000001">
    <property type="entry name" value="LysR family transcriptional regulator"/>
    <property type="match status" value="1"/>
</dbReference>
<dbReference type="Pfam" id="PF00126">
    <property type="entry name" value="HTH_1"/>
    <property type="match status" value="1"/>
</dbReference>
<proteinExistence type="inferred from homology"/>
<dbReference type="InterPro" id="IPR036388">
    <property type="entry name" value="WH-like_DNA-bd_sf"/>
</dbReference>
<dbReference type="SUPFAM" id="SSF53850">
    <property type="entry name" value="Periplasmic binding protein-like II"/>
    <property type="match status" value="1"/>
</dbReference>
<keyword evidence="4" id="KW-0804">Transcription</keyword>
<keyword evidence="7" id="KW-1185">Reference proteome</keyword>
<dbReference type="CDD" id="cd08422">
    <property type="entry name" value="PBP2_CrgA_like"/>
    <property type="match status" value="1"/>
</dbReference>
<dbReference type="GO" id="GO:0043565">
    <property type="term" value="F:sequence-specific DNA binding"/>
    <property type="evidence" value="ECO:0007669"/>
    <property type="project" value="TreeGrafter"/>
</dbReference>
<dbReference type="Gene3D" id="1.10.10.10">
    <property type="entry name" value="Winged helix-like DNA-binding domain superfamily/Winged helix DNA-binding domain"/>
    <property type="match status" value="1"/>
</dbReference>
<name>A0A446C2A9_9BURK</name>
<evidence type="ECO:0000256" key="3">
    <source>
        <dbReference type="ARBA" id="ARBA00023125"/>
    </source>
</evidence>
<dbReference type="InterPro" id="IPR000847">
    <property type="entry name" value="LysR_HTH_N"/>
</dbReference>
<comment type="similarity">
    <text evidence="1">Belongs to the LysR transcriptional regulatory family.</text>
</comment>
<dbReference type="OrthoDB" id="116299at2"/>
<accession>A0A446C2A9</accession>
<evidence type="ECO:0000313" key="7">
    <source>
        <dbReference type="Proteomes" id="UP000289184"/>
    </source>
</evidence>
<organism evidence="6 7">
    <name type="scientific">Achromobacter agilis</name>
    <dbReference type="NCBI Taxonomy" id="1353888"/>
    <lineage>
        <taxon>Bacteria</taxon>
        <taxon>Pseudomonadati</taxon>
        <taxon>Pseudomonadota</taxon>
        <taxon>Betaproteobacteria</taxon>
        <taxon>Burkholderiales</taxon>
        <taxon>Alcaligenaceae</taxon>
        <taxon>Achromobacter</taxon>
    </lineage>
</organism>
<dbReference type="InterPro" id="IPR058163">
    <property type="entry name" value="LysR-type_TF_proteobact-type"/>
</dbReference>
<evidence type="ECO:0000313" key="6">
    <source>
        <dbReference type="EMBL" id="SSW61870.1"/>
    </source>
</evidence>
<evidence type="ECO:0000256" key="1">
    <source>
        <dbReference type="ARBA" id="ARBA00009437"/>
    </source>
</evidence>
<evidence type="ECO:0000256" key="2">
    <source>
        <dbReference type="ARBA" id="ARBA00023015"/>
    </source>
</evidence>
<dbReference type="GO" id="GO:0006351">
    <property type="term" value="P:DNA-templated transcription"/>
    <property type="evidence" value="ECO:0007669"/>
    <property type="project" value="TreeGrafter"/>
</dbReference>
<evidence type="ECO:0000256" key="4">
    <source>
        <dbReference type="ARBA" id="ARBA00023163"/>
    </source>
</evidence>
<keyword evidence="2" id="KW-0805">Transcription regulation</keyword>
<dbReference type="InterPro" id="IPR005119">
    <property type="entry name" value="LysR_subst-bd"/>
</dbReference>